<dbReference type="SMART" id="SM00365">
    <property type="entry name" value="LRR_SD22"/>
    <property type="match status" value="3"/>
</dbReference>
<dbReference type="Proteomes" id="UP000472265">
    <property type="component" value="Chromosome 21"/>
</dbReference>
<comment type="function">
    <text evidence="10">Required for the organization of the mitotic spindle. Maintains the structural integrity of centrosomes during mitosis.</text>
</comment>
<keyword evidence="8" id="KW-0206">Cytoskeleton</keyword>
<comment type="similarity">
    <text evidence="11">Belongs to the LRRCC1 family.</text>
</comment>
<keyword evidence="2" id="KW-0963">Cytoplasm</keyword>
<protein>
    <recommendedName>
        <fullName evidence="12">Leucine-rich repeat and coiled-coil domain-containing protein 1</fullName>
    </recommendedName>
</protein>
<dbReference type="SUPFAM" id="SSF52058">
    <property type="entry name" value="L domain-like"/>
    <property type="match status" value="1"/>
</dbReference>
<feature type="coiled-coil region" evidence="13">
    <location>
        <begin position="419"/>
        <end position="631"/>
    </location>
</feature>
<evidence type="ECO:0000256" key="7">
    <source>
        <dbReference type="ARBA" id="ARBA00023054"/>
    </source>
</evidence>
<feature type="region of interest" description="Disordered" evidence="14">
    <location>
        <begin position="833"/>
        <end position="856"/>
    </location>
</feature>
<accession>A0A671TUQ1</accession>
<evidence type="ECO:0000256" key="12">
    <source>
        <dbReference type="ARBA" id="ARBA00067351"/>
    </source>
</evidence>
<feature type="compositionally biased region" description="Basic and acidic residues" evidence="14">
    <location>
        <begin position="334"/>
        <end position="352"/>
    </location>
</feature>
<feature type="coiled-coil region" evidence="13">
    <location>
        <begin position="961"/>
        <end position="1013"/>
    </location>
</feature>
<reference evidence="15" key="3">
    <citation type="submission" date="2025-09" db="UniProtKB">
        <authorList>
            <consortium name="Ensembl"/>
        </authorList>
    </citation>
    <scope>IDENTIFICATION</scope>
</reference>
<gene>
    <name evidence="15" type="primary">lrrcc1</name>
</gene>
<dbReference type="Gene3D" id="3.80.10.10">
    <property type="entry name" value="Ribonuclease Inhibitor"/>
    <property type="match status" value="2"/>
</dbReference>
<dbReference type="GO" id="GO:0051301">
    <property type="term" value="P:cell division"/>
    <property type="evidence" value="ECO:0007669"/>
    <property type="project" value="UniProtKB-KW"/>
</dbReference>
<proteinExistence type="inferred from homology"/>
<feature type="compositionally biased region" description="Basic and acidic residues" evidence="14">
    <location>
        <begin position="367"/>
        <end position="377"/>
    </location>
</feature>
<evidence type="ECO:0000256" key="8">
    <source>
        <dbReference type="ARBA" id="ARBA00023212"/>
    </source>
</evidence>
<evidence type="ECO:0000256" key="1">
    <source>
        <dbReference type="ARBA" id="ARBA00004114"/>
    </source>
</evidence>
<feature type="compositionally biased region" description="Basic residues" evidence="14">
    <location>
        <begin position="353"/>
        <end position="362"/>
    </location>
</feature>
<dbReference type="InterPro" id="IPR001611">
    <property type="entry name" value="Leu-rich_rpt"/>
</dbReference>
<keyword evidence="6" id="KW-0498">Mitosis</keyword>
<dbReference type="FunFam" id="3.80.10.10:FF:000148">
    <property type="entry name" value="Leucine rich repeat and coiled-coil centrosomal protein 1"/>
    <property type="match status" value="1"/>
</dbReference>
<evidence type="ECO:0000313" key="16">
    <source>
        <dbReference type="Proteomes" id="UP000472265"/>
    </source>
</evidence>
<comment type="subcellular location">
    <subcellularLocation>
        <location evidence="1">Cytoplasm</location>
        <location evidence="1">Cytoskeleton</location>
        <location evidence="1">Microtubule organizing center</location>
        <location evidence="1">Centrosome</location>
        <location evidence="1">Centriole</location>
    </subcellularLocation>
</comment>
<evidence type="ECO:0000256" key="11">
    <source>
        <dbReference type="ARBA" id="ARBA00061329"/>
    </source>
</evidence>
<dbReference type="PANTHER" id="PTHR15454:SF34">
    <property type="entry name" value="LEUCINE-RICH REPEAT AND COILED-COIL DOMAIN-CONTAINING PROTEIN 1"/>
    <property type="match status" value="1"/>
</dbReference>
<evidence type="ECO:0000256" key="4">
    <source>
        <dbReference type="ARBA" id="ARBA00022618"/>
    </source>
</evidence>
<dbReference type="OMA" id="RDQQDDH"/>
<organism evidence="15 16">
    <name type="scientific">Sparus aurata</name>
    <name type="common">Gilthead sea bream</name>
    <dbReference type="NCBI Taxonomy" id="8175"/>
    <lineage>
        <taxon>Eukaryota</taxon>
        <taxon>Metazoa</taxon>
        <taxon>Chordata</taxon>
        <taxon>Craniata</taxon>
        <taxon>Vertebrata</taxon>
        <taxon>Euteleostomi</taxon>
        <taxon>Actinopterygii</taxon>
        <taxon>Neopterygii</taxon>
        <taxon>Teleostei</taxon>
        <taxon>Neoteleostei</taxon>
        <taxon>Acanthomorphata</taxon>
        <taxon>Eupercaria</taxon>
        <taxon>Spariformes</taxon>
        <taxon>Sparidae</taxon>
        <taxon>Sparus</taxon>
    </lineage>
</organism>
<keyword evidence="16" id="KW-1185">Reference proteome</keyword>
<dbReference type="AlphaFoldDB" id="A0A671TUQ1"/>
<dbReference type="Pfam" id="PF13855">
    <property type="entry name" value="LRR_8"/>
    <property type="match status" value="1"/>
</dbReference>
<keyword evidence="3" id="KW-0433">Leucine-rich repeat</keyword>
<evidence type="ECO:0000256" key="9">
    <source>
        <dbReference type="ARBA" id="ARBA00023306"/>
    </source>
</evidence>
<dbReference type="InParanoid" id="A0A671TUQ1"/>
<dbReference type="Ensembl" id="ENSSAUT00010006115.1">
    <property type="protein sequence ID" value="ENSSAUP00010005688.1"/>
    <property type="gene ID" value="ENSSAUG00010002853.1"/>
</dbReference>
<dbReference type="GO" id="GO:0005737">
    <property type="term" value="C:cytoplasm"/>
    <property type="evidence" value="ECO:0007669"/>
    <property type="project" value="TreeGrafter"/>
</dbReference>
<dbReference type="GeneTree" id="ENSGT00940000157414"/>
<evidence type="ECO:0000256" key="13">
    <source>
        <dbReference type="SAM" id="Coils"/>
    </source>
</evidence>
<dbReference type="GO" id="GO:0005814">
    <property type="term" value="C:centriole"/>
    <property type="evidence" value="ECO:0007669"/>
    <property type="project" value="UniProtKB-SubCell"/>
</dbReference>
<evidence type="ECO:0000256" key="5">
    <source>
        <dbReference type="ARBA" id="ARBA00022737"/>
    </source>
</evidence>
<feature type="coiled-coil region" evidence="13">
    <location>
        <begin position="678"/>
        <end position="716"/>
    </location>
</feature>
<dbReference type="PROSITE" id="PS51450">
    <property type="entry name" value="LRR"/>
    <property type="match status" value="4"/>
</dbReference>
<keyword evidence="7 13" id="KW-0175">Coiled coil</keyword>
<keyword evidence="5" id="KW-0677">Repeat</keyword>
<evidence type="ECO:0000256" key="3">
    <source>
        <dbReference type="ARBA" id="ARBA00022614"/>
    </source>
</evidence>
<evidence type="ECO:0000256" key="14">
    <source>
        <dbReference type="SAM" id="MobiDB-lite"/>
    </source>
</evidence>
<reference evidence="15" key="1">
    <citation type="submission" date="2021-04" db="EMBL/GenBank/DDBJ databases">
        <authorList>
            <consortium name="Wellcome Sanger Institute Data Sharing"/>
        </authorList>
    </citation>
    <scope>NUCLEOTIDE SEQUENCE [LARGE SCALE GENOMIC DNA]</scope>
</reference>
<dbReference type="PANTHER" id="PTHR15454">
    <property type="entry name" value="NISCHARIN RELATED"/>
    <property type="match status" value="1"/>
</dbReference>
<keyword evidence="9" id="KW-0131">Cell cycle</keyword>
<sequence>MDIFPISGTFRKINNKLINRKRKSPKLFSFDGEFVVSICQSLFSLLDVHLSPTVTSLNLHCNHIPRIEGLTSAWHLRHLDLSSNCISKIEGLSSLTSLRTLNLSCNLITKVEGLNGLVHLKRLNLSYNQINNLTGLLYLHGLEYKLKHVSLQGNHLDSIDHLLQCLLGLQSLKEVILSQDGRDNPVCRSTGYWEIVMQSLPQISVLDGVDRLGSQSHPGLVSPCDIPGLEDYVDLLLSSDTSRNEAVLLTTPRIDELLSQFRQRIASEAITDPVAQPDCQSVQPVCSTVADPADPVNEERIRKLEHQVSQLIQKTPAGGKSHTPSELIVQKAKRSIDRTSDSECDSGKENTRRTRIPKHRNLSTRSNSKETRGRRSDSTGGKDAAGLTRRVPLRAAKTSGDVKTKSTEEETYRTIVEERDQERERRWKAEQAVRKLTEDLKCLQTKVNEEKDLQSMALHTTDRLKELLLKERSGRSELQTRVEELEGRCQSLTQQLEQARSSEEQHKTALHRLGESISHGEALRARQQAEEMKRYQELENRAAALKRELDIQRASVRQYKDKLQQLHELLASREQEHRKQLELRLQPGGADFREAVAKEVAAAEQRHARREEELQEKLVEGRKQYAALEDEFRMALSIEAARFSEVKEACDHMTAELLGLKATLAQSQQREKKSGSLVQELTAMVKEQKSRISELIKAKKDAVTDLKSRLHSMEAEVEQDRHVSLQLELLKKDKARLLSQLTAQESVIDGLRAERRIWGQELAQQGASLAQDRGRLEARIEVLGAELETQKKQNERDYDALKIKAKIIDDQTETIRKLKEALQERDDQIRRQREEAVQGQKRLQQQQEEETTRQTELRERLEHLSLRKEELKQQLEDKEAELEDVKRVYSDSSKKWQEKADLLTRLESQVKRMKDNFDSKERLLLEERDKATEAHKAAVEKLRCVDDAFRRQLESGQAAHQAELLRLANEKQKQIEQANHKVFEVEEEMRQLLEEMETNKRITEEKMKRLTSVLKDF</sequence>
<dbReference type="GO" id="GO:0005813">
    <property type="term" value="C:centrosome"/>
    <property type="evidence" value="ECO:0007669"/>
    <property type="project" value="TreeGrafter"/>
</dbReference>
<dbReference type="FunCoup" id="A0A671TUQ1">
    <property type="interactions" value="106"/>
</dbReference>
<reference evidence="15" key="2">
    <citation type="submission" date="2025-08" db="UniProtKB">
        <authorList>
            <consortium name="Ensembl"/>
        </authorList>
    </citation>
    <scope>IDENTIFICATION</scope>
</reference>
<keyword evidence="4" id="KW-0132">Cell division</keyword>
<evidence type="ECO:0000256" key="6">
    <source>
        <dbReference type="ARBA" id="ARBA00022776"/>
    </source>
</evidence>
<feature type="compositionally biased region" description="Basic and acidic residues" evidence="14">
    <location>
        <begin position="400"/>
        <end position="409"/>
    </location>
</feature>
<feature type="region of interest" description="Disordered" evidence="14">
    <location>
        <begin position="331"/>
        <end position="409"/>
    </location>
</feature>
<dbReference type="InterPro" id="IPR032675">
    <property type="entry name" value="LRR_dom_sf"/>
</dbReference>
<evidence type="ECO:0000256" key="2">
    <source>
        <dbReference type="ARBA" id="ARBA00022490"/>
    </source>
</evidence>
<name>A0A671TUQ1_SPAAU</name>
<evidence type="ECO:0000313" key="15">
    <source>
        <dbReference type="Ensembl" id="ENSSAUP00010005688.1"/>
    </source>
</evidence>
<evidence type="ECO:0000256" key="10">
    <source>
        <dbReference type="ARBA" id="ARBA00054059"/>
    </source>
</evidence>